<evidence type="ECO:0000256" key="5">
    <source>
        <dbReference type="ARBA" id="ARBA00022827"/>
    </source>
</evidence>
<organism evidence="9 10">
    <name type="scientific">Arenimonas soli</name>
    <dbReference type="NCBI Taxonomy" id="2269504"/>
    <lineage>
        <taxon>Bacteria</taxon>
        <taxon>Pseudomonadati</taxon>
        <taxon>Pseudomonadota</taxon>
        <taxon>Gammaproteobacteria</taxon>
        <taxon>Lysobacterales</taxon>
        <taxon>Lysobacteraceae</taxon>
        <taxon>Arenimonas</taxon>
    </lineage>
</organism>
<proteinExistence type="inferred from homology"/>
<dbReference type="RefSeq" id="WP_188665188.1">
    <property type="nucleotide sequence ID" value="NZ_BMKC01000003.1"/>
</dbReference>
<gene>
    <name evidence="9" type="primary">visC</name>
    <name evidence="9" type="ORF">GCM10011521_26130</name>
</gene>
<protein>
    <submittedName>
        <fullName evidence="9">2-octaprenyl-3-methyl-6-methoxy-1,4-benzoquinol hydroxylase</fullName>
    </submittedName>
</protein>
<evidence type="ECO:0000259" key="8">
    <source>
        <dbReference type="Pfam" id="PF01494"/>
    </source>
</evidence>
<evidence type="ECO:0000256" key="3">
    <source>
        <dbReference type="ARBA" id="ARBA00005349"/>
    </source>
</evidence>
<keyword evidence="7" id="KW-0503">Monooxygenase</keyword>
<evidence type="ECO:0000256" key="1">
    <source>
        <dbReference type="ARBA" id="ARBA00001974"/>
    </source>
</evidence>
<evidence type="ECO:0000256" key="7">
    <source>
        <dbReference type="ARBA" id="ARBA00023033"/>
    </source>
</evidence>
<comment type="caution">
    <text evidence="9">The sequence shown here is derived from an EMBL/GenBank/DDBJ whole genome shotgun (WGS) entry which is preliminary data.</text>
</comment>
<dbReference type="EMBL" id="BMKC01000003">
    <property type="protein sequence ID" value="GGA86414.1"/>
    <property type="molecule type" value="Genomic_DNA"/>
</dbReference>
<evidence type="ECO:0000313" key="10">
    <source>
        <dbReference type="Proteomes" id="UP000623419"/>
    </source>
</evidence>
<dbReference type="InterPro" id="IPR018168">
    <property type="entry name" value="Ubi_Hdrlase_CS"/>
</dbReference>
<reference evidence="10" key="1">
    <citation type="journal article" date="2019" name="Int. J. Syst. Evol. Microbiol.">
        <title>The Global Catalogue of Microorganisms (GCM) 10K type strain sequencing project: providing services to taxonomists for standard genome sequencing and annotation.</title>
        <authorList>
            <consortium name="The Broad Institute Genomics Platform"/>
            <consortium name="The Broad Institute Genome Sequencing Center for Infectious Disease"/>
            <person name="Wu L."/>
            <person name="Ma J."/>
        </authorList>
    </citation>
    <scope>NUCLEOTIDE SEQUENCE [LARGE SCALE GENOMIC DNA]</scope>
    <source>
        <strain evidence="10">CGMCC 1.15905</strain>
    </source>
</reference>
<feature type="domain" description="FAD-binding" evidence="8">
    <location>
        <begin position="9"/>
        <end position="313"/>
    </location>
</feature>
<comment type="pathway">
    <text evidence="2">Cofactor biosynthesis; ubiquinone biosynthesis.</text>
</comment>
<accession>A0ABQ1HR62</accession>
<dbReference type="NCBIfam" id="TIGR01988">
    <property type="entry name" value="Ubi-OHases"/>
    <property type="match status" value="1"/>
</dbReference>
<sequence length="393" mass="42155">MSRRDPFDLIVVGAGVVGAAAALAAARDGLRVALVEAHAPPAWSADAPDLRVYAFAPDNAALLADLGVWDDIRASRAMAYRRMRVWDAAGGGELCFDADAFGRPALGHIVEHALLVDRLWAACASEAGIHRYCPDKLESIEQQDDLAAVWLASGTVLHARLVLGADGAASKVRACAGLDADAHDYGQRGLVAYVGTERPHEDTAWQRFLTTGTLAFLPCADGRCSIVWSLPAAEAQRLLDADEESFRRELTRAFDARLGEVTSVSARAAFPLRRQLASAQVAGRVALAGDAAHVVHPLAGQGVNLGLRDVAALRASWRQAQARGSDFASPHRLARWARTRRSENTLAAYSFETINRAFSNDAMLPTLLRGHVLGLAGRIPPLTQLLWRRAAGI</sequence>
<dbReference type="PRINTS" id="PR00420">
    <property type="entry name" value="RNGMNOXGNASE"/>
</dbReference>
<dbReference type="InterPro" id="IPR051205">
    <property type="entry name" value="UbiH/COQ6_monooxygenase"/>
</dbReference>
<keyword evidence="10" id="KW-1185">Reference proteome</keyword>
<evidence type="ECO:0000256" key="2">
    <source>
        <dbReference type="ARBA" id="ARBA00004749"/>
    </source>
</evidence>
<dbReference type="Pfam" id="PF01494">
    <property type="entry name" value="FAD_binding_3"/>
    <property type="match status" value="1"/>
</dbReference>
<evidence type="ECO:0000256" key="4">
    <source>
        <dbReference type="ARBA" id="ARBA00022630"/>
    </source>
</evidence>
<dbReference type="Proteomes" id="UP000623419">
    <property type="component" value="Unassembled WGS sequence"/>
</dbReference>
<dbReference type="InterPro" id="IPR002938">
    <property type="entry name" value="FAD-bd"/>
</dbReference>
<dbReference type="InterPro" id="IPR010971">
    <property type="entry name" value="UbiH/COQ6"/>
</dbReference>
<dbReference type="InterPro" id="IPR036188">
    <property type="entry name" value="FAD/NAD-bd_sf"/>
</dbReference>
<comment type="cofactor">
    <cofactor evidence="1">
        <name>FAD</name>
        <dbReference type="ChEBI" id="CHEBI:57692"/>
    </cofactor>
</comment>
<name>A0ABQ1HR62_9GAMM</name>
<evidence type="ECO:0000256" key="6">
    <source>
        <dbReference type="ARBA" id="ARBA00023002"/>
    </source>
</evidence>
<keyword evidence="4" id="KW-0285">Flavoprotein</keyword>
<dbReference type="PANTHER" id="PTHR43876:SF8">
    <property type="entry name" value="2-OCTAPRENYL-6-METHOXYPHENOL HYDROXYLASE"/>
    <property type="match status" value="1"/>
</dbReference>
<evidence type="ECO:0000313" key="9">
    <source>
        <dbReference type="EMBL" id="GGA86414.1"/>
    </source>
</evidence>
<comment type="similarity">
    <text evidence="3">Belongs to the UbiH/COQ6 family.</text>
</comment>
<keyword evidence="5" id="KW-0274">FAD</keyword>
<dbReference type="SUPFAM" id="SSF51905">
    <property type="entry name" value="FAD/NAD(P)-binding domain"/>
    <property type="match status" value="1"/>
</dbReference>
<dbReference type="Gene3D" id="3.50.50.60">
    <property type="entry name" value="FAD/NAD(P)-binding domain"/>
    <property type="match status" value="2"/>
</dbReference>
<dbReference type="PANTHER" id="PTHR43876">
    <property type="entry name" value="UBIQUINONE BIOSYNTHESIS MONOOXYGENASE COQ6, MITOCHONDRIAL"/>
    <property type="match status" value="1"/>
</dbReference>
<dbReference type="PROSITE" id="PS01304">
    <property type="entry name" value="UBIH"/>
    <property type="match status" value="1"/>
</dbReference>
<keyword evidence="6" id="KW-0560">Oxidoreductase</keyword>